<dbReference type="OrthoDB" id="2505409at2"/>
<feature type="region of interest" description="Disordered" evidence="1">
    <location>
        <begin position="1"/>
        <end position="21"/>
    </location>
</feature>
<dbReference type="AlphaFoldDB" id="A0A7K1LH58"/>
<dbReference type="Gene3D" id="1.50.10.20">
    <property type="match status" value="1"/>
</dbReference>
<sequence length="422" mass="46594">MSNETHPTTPNTPSDRSRTVTASRGLFFSAKQKDKAEYAQRAERASYSVNRLFVHRLMHVPGTLIGEPTLPPVQGFRKKVTDWNYWWQAHLLDAFVDAGQRAAGAGRESDAKWVIDQCHRLLRGIRVHNFGTYVNAYYDDMAWLVLAAQRLNALSHQVNGAGSAPAQEVGRILYPQLRKAVTEDLGGGAFWSKAEDFKNLPASGPIAIALARAGEYDAAGRLVDWFRSNLWSPEKGYLDGIKLVLQRDGSREHALQEAAFPYNQGVAIGAHLEIPGSDLRHVEDVIRLVLERFTVPHMEGDTEFRVLDTRGSGDGGLFAGILARYLANAAQDARVDPKLRSAVREAVIATGELLWAGRREYDPDLPLNEPGIDVNEIRGESVVLFSPDATRHSAETLGTGAKVELSSQIQAWTILEAAHRLT</sequence>
<protein>
    <submittedName>
        <fullName evidence="2">Glycoside hydrolase family 76</fullName>
    </submittedName>
</protein>
<reference evidence="2 3" key="1">
    <citation type="submission" date="2019-12" db="EMBL/GenBank/DDBJ databases">
        <authorList>
            <person name="Li J."/>
            <person name="Shi Y."/>
            <person name="Xu G."/>
            <person name="Xiao D."/>
            <person name="Ran X."/>
        </authorList>
    </citation>
    <scope>NUCLEOTIDE SEQUENCE [LARGE SCALE GENOMIC DNA]</scope>
    <source>
        <strain evidence="2 3">JCM 15915</strain>
    </source>
</reference>
<accession>A0A7K1LH58</accession>
<proteinExistence type="predicted"/>
<dbReference type="InterPro" id="IPR053169">
    <property type="entry name" value="MUG_Protein"/>
</dbReference>
<keyword evidence="3" id="KW-1185">Reference proteome</keyword>
<evidence type="ECO:0000256" key="1">
    <source>
        <dbReference type="SAM" id="MobiDB-lite"/>
    </source>
</evidence>
<dbReference type="Pfam" id="PF03663">
    <property type="entry name" value="Glyco_hydro_76"/>
    <property type="match status" value="1"/>
</dbReference>
<dbReference type="EMBL" id="WOGT01000002">
    <property type="protein sequence ID" value="MUN54525.1"/>
    <property type="molecule type" value="Genomic_DNA"/>
</dbReference>
<keyword evidence="2" id="KW-0378">Hydrolase</keyword>
<evidence type="ECO:0000313" key="2">
    <source>
        <dbReference type="EMBL" id="MUN54525.1"/>
    </source>
</evidence>
<dbReference type="SUPFAM" id="SSF48208">
    <property type="entry name" value="Six-hairpin glycosidases"/>
    <property type="match status" value="1"/>
</dbReference>
<dbReference type="GO" id="GO:0016787">
    <property type="term" value="F:hydrolase activity"/>
    <property type="evidence" value="ECO:0007669"/>
    <property type="project" value="UniProtKB-KW"/>
</dbReference>
<dbReference type="RefSeq" id="WP_129315152.1">
    <property type="nucleotide sequence ID" value="NZ_NOIQ01000004.1"/>
</dbReference>
<comment type="caution">
    <text evidence="2">The sequence shown here is derived from an EMBL/GenBank/DDBJ whole genome shotgun (WGS) entry which is preliminary data.</text>
</comment>
<dbReference type="GO" id="GO:0005975">
    <property type="term" value="P:carbohydrate metabolic process"/>
    <property type="evidence" value="ECO:0007669"/>
    <property type="project" value="InterPro"/>
</dbReference>
<dbReference type="Proteomes" id="UP000462152">
    <property type="component" value="Unassembled WGS sequence"/>
</dbReference>
<dbReference type="PANTHER" id="PTHR47791">
    <property type="entry name" value="MEIOTICALLY UP-REGULATED GENE 191 PROTEIN"/>
    <property type="match status" value="1"/>
</dbReference>
<organism evidence="2 3">
    <name type="scientific">Rothia koreensis</name>
    <dbReference type="NCBI Taxonomy" id="592378"/>
    <lineage>
        <taxon>Bacteria</taxon>
        <taxon>Bacillati</taxon>
        <taxon>Actinomycetota</taxon>
        <taxon>Actinomycetes</taxon>
        <taxon>Micrococcales</taxon>
        <taxon>Micrococcaceae</taxon>
        <taxon>Rothia</taxon>
    </lineage>
</organism>
<dbReference type="InterPro" id="IPR008928">
    <property type="entry name" value="6-hairpin_glycosidase_sf"/>
</dbReference>
<gene>
    <name evidence="2" type="ORF">GMA10_04745</name>
</gene>
<name>A0A7K1LH58_9MICC</name>
<evidence type="ECO:0000313" key="3">
    <source>
        <dbReference type="Proteomes" id="UP000462152"/>
    </source>
</evidence>
<dbReference type="InterPro" id="IPR005198">
    <property type="entry name" value="Glyco_hydro_76"/>
</dbReference>
<dbReference type="PANTHER" id="PTHR47791:SF3">
    <property type="entry name" value="MEIOTICALLY UP-REGULATED GENE 191 PROTEIN"/>
    <property type="match status" value="1"/>
</dbReference>